<dbReference type="OMA" id="MMLHDLA"/>
<dbReference type="HOGENOM" id="CLU_1619586_0_0_1"/>
<sequence>MASPHCLLAILASLDLSENQSLPSFSLSPSGYARSEVSFSETTLKLERDIAWWINGSKGEVRVGITIDIKRGSHSIEIKSWTPELDPSLRNIHRILITRGRDGSSPTVKGGPLTIPFHTLLLDKPRQGEGDLVFTAGMMLHDLAERIWNAIDDADGIKAKKRNK</sequence>
<dbReference type="BioCyc" id="PCHR:PC21G07610-MONOMER"/>
<dbReference type="GeneID" id="8316904"/>
<reference evidence="1 2" key="1">
    <citation type="journal article" date="2008" name="Nat. Biotechnol.">
        <title>Genome sequencing and analysis of the filamentous fungus Penicillium chrysogenum.</title>
        <authorList>
            <person name="van den Berg M.A."/>
            <person name="Albang R."/>
            <person name="Albermann K."/>
            <person name="Badger J.H."/>
            <person name="Daran J.-M."/>
            <person name="Driessen A.J.M."/>
            <person name="Garcia-Estrada C."/>
            <person name="Fedorova N.D."/>
            <person name="Harris D.M."/>
            <person name="Heijne W.H.M."/>
            <person name="Joardar V.S."/>
            <person name="Kiel J.A.K.W."/>
            <person name="Kovalchuk A."/>
            <person name="Martin J.F."/>
            <person name="Nierman W.C."/>
            <person name="Nijland J.G."/>
            <person name="Pronk J.T."/>
            <person name="Roubos J.A."/>
            <person name="van der Klei I.J."/>
            <person name="van Peij N.N.M.E."/>
            <person name="Veenhuis M."/>
            <person name="von Doehren H."/>
            <person name="Wagner C."/>
            <person name="Wortman J.R."/>
            <person name="Bovenberg R.A.L."/>
        </authorList>
    </citation>
    <scope>NUCLEOTIDE SEQUENCE [LARGE SCALE GENOMIC DNA]</scope>
    <source>
        <strain evidence="2">ATCC 28089 / DSM 1075 / NRRL 1951 / Wisconsin 54-1255</strain>
    </source>
</reference>
<keyword evidence="2" id="KW-1185">Reference proteome</keyword>
<dbReference type="VEuPathDB" id="FungiDB:PCH_Pc21g07610"/>
<dbReference type="STRING" id="500485.B6HKU4"/>
<accession>B6HKU4</accession>
<protein>
    <submittedName>
        <fullName evidence="1">Pc21g07610 protein</fullName>
    </submittedName>
</protein>
<dbReference type="EMBL" id="AM920436">
    <property type="protein sequence ID" value="CAP95658.1"/>
    <property type="molecule type" value="Genomic_DNA"/>
</dbReference>
<organism evidence="1 2">
    <name type="scientific">Penicillium rubens (strain ATCC 28089 / DSM 1075 / NRRL 1951 / Wisconsin 54-1255)</name>
    <name type="common">Penicillium chrysogenum</name>
    <dbReference type="NCBI Taxonomy" id="500485"/>
    <lineage>
        <taxon>Eukaryota</taxon>
        <taxon>Fungi</taxon>
        <taxon>Dikarya</taxon>
        <taxon>Ascomycota</taxon>
        <taxon>Pezizomycotina</taxon>
        <taxon>Eurotiomycetes</taxon>
        <taxon>Eurotiomycetidae</taxon>
        <taxon>Eurotiales</taxon>
        <taxon>Aspergillaceae</taxon>
        <taxon>Penicillium</taxon>
        <taxon>Penicillium chrysogenum species complex</taxon>
    </lineage>
</organism>
<dbReference type="Proteomes" id="UP000000724">
    <property type="component" value="Contig Pc00c21"/>
</dbReference>
<gene>
    <name evidence="1" type="ORF">Pc21g07610</name>
    <name evidence="1" type="ORF">PCH_Pc21g07610</name>
</gene>
<evidence type="ECO:0000313" key="1">
    <source>
        <dbReference type="EMBL" id="CAP95658.1"/>
    </source>
</evidence>
<dbReference type="AlphaFoldDB" id="B6HKU4"/>
<proteinExistence type="predicted"/>
<name>B6HKU4_PENRW</name>
<dbReference type="KEGG" id="pcs:N7525_007229"/>
<dbReference type="OrthoDB" id="76567at2759"/>
<evidence type="ECO:0000313" key="2">
    <source>
        <dbReference type="Proteomes" id="UP000000724"/>
    </source>
</evidence>